<dbReference type="AlphaFoldDB" id="A0A1G6AKK9"/>
<keyword evidence="3" id="KW-0808">Transferase</keyword>
<evidence type="ECO:0000256" key="3">
    <source>
        <dbReference type="ARBA" id="ARBA00022679"/>
    </source>
</evidence>
<feature type="chain" id="PRO_5011695001" evidence="9">
    <location>
        <begin position="24"/>
        <end position="427"/>
    </location>
</feature>
<organism evidence="11 12">
    <name type="scientific">Bauldia litoralis</name>
    <dbReference type="NCBI Taxonomy" id="665467"/>
    <lineage>
        <taxon>Bacteria</taxon>
        <taxon>Pseudomonadati</taxon>
        <taxon>Pseudomonadota</taxon>
        <taxon>Alphaproteobacteria</taxon>
        <taxon>Hyphomicrobiales</taxon>
        <taxon>Kaistiaceae</taxon>
        <taxon>Bauldia</taxon>
    </lineage>
</organism>
<accession>A0A1G6AKK9</accession>
<protein>
    <submittedName>
        <fullName evidence="11">Murein L,D-transpeptidase YafK</fullName>
    </submittedName>
</protein>
<keyword evidence="5 7" id="KW-0573">Peptidoglycan synthesis</keyword>
<evidence type="ECO:0000256" key="1">
    <source>
        <dbReference type="ARBA" id="ARBA00004752"/>
    </source>
</evidence>
<comment type="similarity">
    <text evidence="2">Belongs to the YkuD family.</text>
</comment>
<dbReference type="GO" id="GO:0016740">
    <property type="term" value="F:transferase activity"/>
    <property type="evidence" value="ECO:0007669"/>
    <property type="project" value="UniProtKB-KW"/>
</dbReference>
<feature type="compositionally biased region" description="Low complexity" evidence="8">
    <location>
        <begin position="337"/>
        <end position="347"/>
    </location>
</feature>
<evidence type="ECO:0000313" key="11">
    <source>
        <dbReference type="EMBL" id="SDB08957.1"/>
    </source>
</evidence>
<dbReference type="InterPro" id="IPR005490">
    <property type="entry name" value="LD_TPept_cat_dom"/>
</dbReference>
<evidence type="ECO:0000256" key="5">
    <source>
        <dbReference type="ARBA" id="ARBA00022984"/>
    </source>
</evidence>
<dbReference type="OrthoDB" id="9809748at2"/>
<dbReference type="RefSeq" id="WP_090874858.1">
    <property type="nucleotide sequence ID" value="NZ_FMXQ01000001.1"/>
</dbReference>
<dbReference type="PROSITE" id="PS51257">
    <property type="entry name" value="PROKAR_LIPOPROTEIN"/>
    <property type="match status" value="1"/>
</dbReference>
<evidence type="ECO:0000256" key="4">
    <source>
        <dbReference type="ARBA" id="ARBA00022960"/>
    </source>
</evidence>
<dbReference type="PANTHER" id="PTHR36699">
    <property type="entry name" value="LD-TRANSPEPTIDASE"/>
    <property type="match status" value="1"/>
</dbReference>
<feature type="active site" description="Nucleophile" evidence="7">
    <location>
        <position position="156"/>
    </location>
</feature>
<feature type="domain" description="L,D-TPase catalytic" evidence="10">
    <location>
        <begin position="56"/>
        <end position="187"/>
    </location>
</feature>
<dbReference type="PANTHER" id="PTHR36699:SF1">
    <property type="entry name" value="L,D-TRANSPEPTIDASE YAFK-RELATED"/>
    <property type="match status" value="1"/>
</dbReference>
<evidence type="ECO:0000259" key="10">
    <source>
        <dbReference type="PROSITE" id="PS52029"/>
    </source>
</evidence>
<evidence type="ECO:0000256" key="6">
    <source>
        <dbReference type="ARBA" id="ARBA00023316"/>
    </source>
</evidence>
<reference evidence="11 12" key="1">
    <citation type="submission" date="2016-10" db="EMBL/GenBank/DDBJ databases">
        <authorList>
            <person name="de Groot N.N."/>
        </authorList>
    </citation>
    <scope>NUCLEOTIDE SEQUENCE [LARGE SCALE GENOMIC DNA]</scope>
    <source>
        <strain evidence="11 12">ATCC 35022</strain>
    </source>
</reference>
<dbReference type="UniPathway" id="UPA00219"/>
<evidence type="ECO:0000256" key="7">
    <source>
        <dbReference type="PROSITE-ProRule" id="PRU01373"/>
    </source>
</evidence>
<dbReference type="Pfam" id="PF03734">
    <property type="entry name" value="YkuD"/>
    <property type="match status" value="1"/>
</dbReference>
<dbReference type="GO" id="GO:0008360">
    <property type="term" value="P:regulation of cell shape"/>
    <property type="evidence" value="ECO:0007669"/>
    <property type="project" value="UniProtKB-UniRule"/>
</dbReference>
<dbReference type="InterPro" id="IPR038063">
    <property type="entry name" value="Transpep_catalytic_dom"/>
</dbReference>
<evidence type="ECO:0000256" key="2">
    <source>
        <dbReference type="ARBA" id="ARBA00005992"/>
    </source>
</evidence>
<evidence type="ECO:0000256" key="9">
    <source>
        <dbReference type="SAM" id="SignalP"/>
    </source>
</evidence>
<comment type="pathway">
    <text evidence="1 7">Cell wall biogenesis; peptidoglycan biosynthesis.</text>
</comment>
<dbReference type="GO" id="GO:0004180">
    <property type="term" value="F:carboxypeptidase activity"/>
    <property type="evidence" value="ECO:0007669"/>
    <property type="project" value="UniProtKB-ARBA"/>
</dbReference>
<name>A0A1G6AKK9_9HYPH</name>
<dbReference type="STRING" id="665467.SAMN02982931_00785"/>
<dbReference type="EMBL" id="FMXQ01000001">
    <property type="protein sequence ID" value="SDB08957.1"/>
    <property type="molecule type" value="Genomic_DNA"/>
</dbReference>
<dbReference type="CDD" id="cd16913">
    <property type="entry name" value="YkuD_like"/>
    <property type="match status" value="1"/>
</dbReference>
<evidence type="ECO:0000313" key="12">
    <source>
        <dbReference type="Proteomes" id="UP000199071"/>
    </source>
</evidence>
<dbReference type="Proteomes" id="UP000199071">
    <property type="component" value="Unassembled WGS sequence"/>
</dbReference>
<evidence type="ECO:0000256" key="8">
    <source>
        <dbReference type="SAM" id="MobiDB-lite"/>
    </source>
</evidence>
<feature type="signal peptide" evidence="9">
    <location>
        <begin position="1"/>
        <end position="23"/>
    </location>
</feature>
<dbReference type="GO" id="GO:0009252">
    <property type="term" value="P:peptidoglycan biosynthetic process"/>
    <property type="evidence" value="ECO:0007669"/>
    <property type="project" value="UniProtKB-UniPathway"/>
</dbReference>
<proteinExistence type="inferred from homology"/>
<keyword evidence="12" id="KW-1185">Reference proteome</keyword>
<keyword evidence="9" id="KW-0732">Signal</keyword>
<dbReference type="PROSITE" id="PS52029">
    <property type="entry name" value="LD_TPASE"/>
    <property type="match status" value="1"/>
</dbReference>
<sequence>MAFRNFSLLLRAALIGAAAMVLGACTESSLPKDIRPVSNKLVSEMQKDGMKETSPIFIRIFKEESQLEVWKQRRDGKYALLKTYDICKWSGVLGPKIKEGDRQAPEGFYTVTPAQMNPKSSYYLSFNIGFPNAYDRAHGRTGTHLMVHGACSSAGCYSMTDEDAGEIFALARDAFKGGQRSFQIQAFPFRMTPQNLAKHRGDPNMAFWMELKVGYDHFEITRQPPKVDVCDKHYVFDADAGGASFNASAKCPAYTVPASITTALAAKQIADDKKTAAAAAEIDSDAARMAAQKQKVADEQAAEAAKAAERAAKPTVVERLLGRKKDPEATPAPEPAAAPEKSAAATPAAPPAKPKPAAVVATNTPAPAAAPKPPVRVIAPSPVAAAPEPADPEVGKVVDREFLWPEDPVVVEGGAQILKPTLAAPGG</sequence>
<dbReference type="SUPFAM" id="SSF141523">
    <property type="entry name" value="L,D-transpeptidase catalytic domain-like"/>
    <property type="match status" value="1"/>
</dbReference>
<dbReference type="GO" id="GO:0071555">
    <property type="term" value="P:cell wall organization"/>
    <property type="evidence" value="ECO:0007669"/>
    <property type="project" value="UniProtKB-UniRule"/>
</dbReference>
<keyword evidence="4 7" id="KW-0133">Cell shape</keyword>
<feature type="active site" description="Proton donor/acceptor" evidence="7">
    <location>
        <position position="148"/>
    </location>
</feature>
<keyword evidence="6 7" id="KW-0961">Cell wall biogenesis/degradation</keyword>
<feature type="region of interest" description="Disordered" evidence="8">
    <location>
        <begin position="301"/>
        <end position="359"/>
    </location>
</feature>
<gene>
    <name evidence="11" type="ORF">SAMN02982931_00785</name>
</gene>